<proteinExistence type="predicted"/>
<evidence type="ECO:0000313" key="1">
    <source>
        <dbReference type="EMBL" id="JAH59560.1"/>
    </source>
</evidence>
<organism evidence="1">
    <name type="scientific">Anguilla anguilla</name>
    <name type="common">European freshwater eel</name>
    <name type="synonym">Muraena anguilla</name>
    <dbReference type="NCBI Taxonomy" id="7936"/>
    <lineage>
        <taxon>Eukaryota</taxon>
        <taxon>Metazoa</taxon>
        <taxon>Chordata</taxon>
        <taxon>Craniata</taxon>
        <taxon>Vertebrata</taxon>
        <taxon>Euteleostomi</taxon>
        <taxon>Actinopterygii</taxon>
        <taxon>Neopterygii</taxon>
        <taxon>Teleostei</taxon>
        <taxon>Anguilliformes</taxon>
        <taxon>Anguillidae</taxon>
        <taxon>Anguilla</taxon>
    </lineage>
</organism>
<dbReference type="EMBL" id="GBXM01049017">
    <property type="protein sequence ID" value="JAH59560.1"/>
    <property type="molecule type" value="Transcribed_RNA"/>
</dbReference>
<reference evidence="1" key="2">
    <citation type="journal article" date="2015" name="Fish Shellfish Immunol.">
        <title>Early steps in the European eel (Anguilla anguilla)-Vibrio vulnificus interaction in the gills: Role of the RtxA13 toxin.</title>
        <authorList>
            <person name="Callol A."/>
            <person name="Pajuelo D."/>
            <person name="Ebbesson L."/>
            <person name="Teles M."/>
            <person name="MacKenzie S."/>
            <person name="Amaro C."/>
        </authorList>
    </citation>
    <scope>NUCLEOTIDE SEQUENCE</scope>
</reference>
<protein>
    <submittedName>
        <fullName evidence="1">Uncharacterized protein</fullName>
    </submittedName>
</protein>
<sequence>MVRICNSTDTEGIGSCTTQRPSVAYVQSSKSTQLRLMMREGWHLPPQRWELRELLHEG</sequence>
<name>A0A0E9U2Z3_ANGAN</name>
<accession>A0A0E9U2Z3</accession>
<dbReference type="AlphaFoldDB" id="A0A0E9U2Z3"/>
<reference evidence="1" key="1">
    <citation type="submission" date="2014-11" db="EMBL/GenBank/DDBJ databases">
        <authorList>
            <person name="Amaro Gonzalez C."/>
        </authorList>
    </citation>
    <scope>NUCLEOTIDE SEQUENCE</scope>
</reference>